<reference evidence="4 5" key="1">
    <citation type="journal article" date="2016" name="Genome Biol. Evol.">
        <title>Gene Family Evolution Reflects Adaptation to Soil Environmental Stressors in the Genome of the Collembolan Orchesella cincta.</title>
        <authorList>
            <person name="Faddeeva-Vakhrusheva A."/>
            <person name="Derks M.F."/>
            <person name="Anvar S.Y."/>
            <person name="Agamennone V."/>
            <person name="Suring W."/>
            <person name="Smit S."/>
            <person name="van Straalen N.M."/>
            <person name="Roelofs D."/>
        </authorList>
    </citation>
    <scope>NUCLEOTIDE SEQUENCE [LARGE SCALE GENOMIC DNA]</scope>
    <source>
        <tissue evidence="4">Mixed pool</tissue>
    </source>
</reference>
<dbReference type="Gene3D" id="3.30.160.60">
    <property type="entry name" value="Classic Zinc Finger"/>
    <property type="match status" value="1"/>
</dbReference>
<protein>
    <submittedName>
        <fullName evidence="4">Metallothionein expression activator</fullName>
    </submittedName>
</protein>
<keyword evidence="5" id="KW-1185">Reference proteome</keyword>
<gene>
    <name evidence="4" type="ORF">Ocin01_17329</name>
</gene>
<feature type="region of interest" description="Disordered" evidence="2">
    <location>
        <begin position="215"/>
        <end position="277"/>
    </location>
</feature>
<dbReference type="GO" id="GO:0008270">
    <property type="term" value="F:zinc ion binding"/>
    <property type="evidence" value="ECO:0007669"/>
    <property type="project" value="UniProtKB-KW"/>
</dbReference>
<keyword evidence="1" id="KW-0862">Zinc</keyword>
<proteinExistence type="predicted"/>
<dbReference type="Proteomes" id="UP000094527">
    <property type="component" value="Unassembled WGS sequence"/>
</dbReference>
<dbReference type="InterPro" id="IPR013087">
    <property type="entry name" value="Znf_C2H2_type"/>
</dbReference>
<keyword evidence="1" id="KW-0479">Metal-binding</keyword>
<keyword evidence="1" id="KW-0863">Zinc-finger</keyword>
<organism evidence="4 5">
    <name type="scientific">Orchesella cincta</name>
    <name type="common">Springtail</name>
    <name type="synonym">Podura cincta</name>
    <dbReference type="NCBI Taxonomy" id="48709"/>
    <lineage>
        <taxon>Eukaryota</taxon>
        <taxon>Metazoa</taxon>
        <taxon>Ecdysozoa</taxon>
        <taxon>Arthropoda</taxon>
        <taxon>Hexapoda</taxon>
        <taxon>Collembola</taxon>
        <taxon>Entomobryomorpha</taxon>
        <taxon>Entomobryoidea</taxon>
        <taxon>Orchesellidae</taxon>
        <taxon>Orchesellinae</taxon>
        <taxon>Orchesella</taxon>
    </lineage>
</organism>
<sequence>METNLASCVFCASPCHIAPPYHGGGEDVKVKIERDEDVAVEDFIIPDPIPPEKVISQSSSSSLVFKEDSAVQEQLKTFFILKNVLKFPNEMLCGILREGGENEGHSRCWRLQLCGSCDVIVSQFYETFKQVSKLQRKMTQMEEELRGKINESKDKADDSKLGGIVRNQVILMDTFGEQDQQSPVVQVSEAIIDQVLPYSASSELVDDPDIDIEYPDPFSASTFKPDSDGCDEEASNVLSEQVNHTSNSSGKAGHPKKRGRSRSIKTTAKKKERKQHGLVKDPTTYVPCPNCNKDLSHIKFQFNRNRHIKDCTTGSIYKCDLCKASFIRLHALQMHVSKRHGQKIIQRKTLF</sequence>
<evidence type="ECO:0000256" key="1">
    <source>
        <dbReference type="PROSITE-ProRule" id="PRU00042"/>
    </source>
</evidence>
<dbReference type="PROSITE" id="PS00028">
    <property type="entry name" value="ZINC_FINGER_C2H2_1"/>
    <property type="match status" value="1"/>
</dbReference>
<evidence type="ECO:0000313" key="4">
    <source>
        <dbReference type="EMBL" id="ODM89354.1"/>
    </source>
</evidence>
<dbReference type="AlphaFoldDB" id="A0A1D2M8X9"/>
<evidence type="ECO:0000256" key="2">
    <source>
        <dbReference type="SAM" id="MobiDB-lite"/>
    </source>
</evidence>
<accession>A0A1D2M8X9</accession>
<feature type="compositionally biased region" description="Polar residues" evidence="2">
    <location>
        <begin position="236"/>
        <end position="250"/>
    </location>
</feature>
<feature type="compositionally biased region" description="Basic residues" evidence="2">
    <location>
        <begin position="253"/>
        <end position="277"/>
    </location>
</feature>
<dbReference type="PROSITE" id="PS50157">
    <property type="entry name" value="ZINC_FINGER_C2H2_2"/>
    <property type="match status" value="1"/>
</dbReference>
<name>A0A1D2M8X9_ORCCI</name>
<evidence type="ECO:0000259" key="3">
    <source>
        <dbReference type="PROSITE" id="PS50157"/>
    </source>
</evidence>
<dbReference type="EMBL" id="LJIJ01002706">
    <property type="protein sequence ID" value="ODM89354.1"/>
    <property type="molecule type" value="Genomic_DNA"/>
</dbReference>
<feature type="domain" description="C2H2-type" evidence="3">
    <location>
        <begin position="317"/>
        <end position="344"/>
    </location>
</feature>
<comment type="caution">
    <text evidence="4">The sequence shown here is derived from an EMBL/GenBank/DDBJ whole genome shotgun (WGS) entry which is preliminary data.</text>
</comment>
<evidence type="ECO:0000313" key="5">
    <source>
        <dbReference type="Proteomes" id="UP000094527"/>
    </source>
</evidence>